<reference evidence="1" key="1">
    <citation type="submission" date="2019-04" db="EMBL/GenBank/DDBJ databases">
        <title>Evolution of Biomass-Degrading Anaerobic Consortia Revealed by Metagenomics.</title>
        <authorList>
            <person name="Peng X."/>
        </authorList>
    </citation>
    <scope>NUCLEOTIDE SEQUENCE</scope>
    <source>
        <strain evidence="1">SIG311</strain>
    </source>
</reference>
<protein>
    <submittedName>
        <fullName evidence="1">Uncharacterized protein</fullName>
    </submittedName>
</protein>
<accession>A0A927YLI0</accession>
<comment type="caution">
    <text evidence="1">The sequence shown here is derived from an EMBL/GenBank/DDBJ whole genome shotgun (WGS) entry which is preliminary data.</text>
</comment>
<dbReference type="EMBL" id="SVER01000008">
    <property type="protein sequence ID" value="MBE5918972.1"/>
    <property type="molecule type" value="Genomic_DNA"/>
</dbReference>
<dbReference type="Proteomes" id="UP000766246">
    <property type="component" value="Unassembled WGS sequence"/>
</dbReference>
<organism evidence="1 3">
    <name type="scientific">Pseudobutyrivibrio ruminis</name>
    <dbReference type="NCBI Taxonomy" id="46206"/>
    <lineage>
        <taxon>Bacteria</taxon>
        <taxon>Bacillati</taxon>
        <taxon>Bacillota</taxon>
        <taxon>Clostridia</taxon>
        <taxon>Lachnospirales</taxon>
        <taxon>Lachnospiraceae</taxon>
        <taxon>Pseudobutyrivibrio</taxon>
    </lineage>
</organism>
<gene>
    <name evidence="1" type="ORF">E7272_03250</name>
    <name evidence="2" type="ORF">E7272_03925</name>
</gene>
<dbReference type="AlphaFoldDB" id="A0A927YLI0"/>
<name>A0A927YLI0_9FIRM</name>
<evidence type="ECO:0000313" key="3">
    <source>
        <dbReference type="Proteomes" id="UP000766246"/>
    </source>
</evidence>
<dbReference type="EMBL" id="SVER01000006">
    <property type="protein sequence ID" value="MBE5918839.1"/>
    <property type="molecule type" value="Genomic_DNA"/>
</dbReference>
<evidence type="ECO:0000313" key="1">
    <source>
        <dbReference type="EMBL" id="MBE5918839.1"/>
    </source>
</evidence>
<sequence length="60" mass="7080">MMTMEKSIKRNAVLEYIEKYPPYQSVKNFGIDIRALSRYADEHGKTPAELTQEEVQQFKK</sequence>
<proteinExistence type="predicted"/>
<evidence type="ECO:0000313" key="2">
    <source>
        <dbReference type="EMBL" id="MBE5918972.1"/>
    </source>
</evidence>